<dbReference type="InterPro" id="IPR036255">
    <property type="entry name" value="YgfB-like_sf"/>
</dbReference>
<dbReference type="SUPFAM" id="SSF103642">
    <property type="entry name" value="Sec-C motif"/>
    <property type="match status" value="1"/>
</dbReference>
<reference evidence="2 3" key="1">
    <citation type="submission" date="2021-03" db="EMBL/GenBank/DDBJ databases">
        <title>Draft genome sequence of Janthinobacterium sp. strain PLB02 isolated from infected primmorphs (Lubomirskia baicalensis).</title>
        <authorList>
            <person name="Chernogor L.I."/>
            <person name="Belikov S.I."/>
            <person name="Petrushin I.S."/>
        </authorList>
    </citation>
    <scope>NUCLEOTIDE SEQUENCE [LARGE SCALE GENOMIC DNA]</scope>
    <source>
        <strain evidence="2 3">PLB02</strain>
    </source>
</reference>
<dbReference type="EMBL" id="JAVFKP010000001">
    <property type="protein sequence ID" value="MDQ4625174.1"/>
    <property type="molecule type" value="Genomic_DNA"/>
</dbReference>
<dbReference type="Pfam" id="PF03695">
    <property type="entry name" value="UPF0149"/>
    <property type="match status" value="1"/>
</dbReference>
<evidence type="ECO:0000313" key="4">
    <source>
        <dbReference type="Proteomes" id="UP001237592"/>
    </source>
</evidence>
<dbReference type="Gene3D" id="1.20.120.740">
    <property type="entry name" value="YgfB uncharacterised protein family UPF0149, PF03695"/>
    <property type="match status" value="1"/>
</dbReference>
<dbReference type="GeneID" id="56947310"/>
<accession>A0AAJ4T3P9</accession>
<gene>
    <name evidence="2" type="ORF">J3P46_18300</name>
    <name evidence="1" type="ORF">RB624_04645</name>
</gene>
<dbReference type="SUPFAM" id="SSF101327">
    <property type="entry name" value="YgfB-like"/>
    <property type="match status" value="1"/>
</dbReference>
<dbReference type="AlphaFoldDB" id="A0AAJ4T3P9"/>
<dbReference type="InterPro" id="IPR011978">
    <property type="entry name" value="YgfB-like"/>
</dbReference>
<dbReference type="RefSeq" id="WP_034782953.1">
    <property type="nucleotide sequence ID" value="NZ_CP048832.1"/>
</dbReference>
<evidence type="ECO:0000313" key="1">
    <source>
        <dbReference type="EMBL" id="MDQ4625174.1"/>
    </source>
</evidence>
<sequence>MSSISTTSPLSDDEYAELDTLLAAPALASRAMDVSMLEGFLTAVALSPKQIAPEQWLPWVWDKAAGSALPAQDEASERAASLAQRHHAYMVEWLAKDPDSFEPIYVCGPEWSVPAWCAGFVLGTSLDKPQWAALAVSHPQYLAPFQHLATAGELDDDAAETAMDGVIPSVIAINAAWARQRHLKSQAHSQPGATVLREVPKTGRNDPCHCGSGKKYKKCCADADSAASQG</sequence>
<evidence type="ECO:0000313" key="3">
    <source>
        <dbReference type="Proteomes" id="UP000662821"/>
    </source>
</evidence>
<name>A0AAJ4T3P9_9BURK</name>
<dbReference type="NCBIfam" id="TIGR02292">
    <property type="entry name" value="ygfB_yecA"/>
    <property type="match status" value="1"/>
</dbReference>
<dbReference type="Proteomes" id="UP000662821">
    <property type="component" value="Chromosome"/>
</dbReference>
<dbReference type="InterPro" id="IPR004027">
    <property type="entry name" value="SEC_C_motif"/>
</dbReference>
<dbReference type="Pfam" id="PF02810">
    <property type="entry name" value="SEC-C"/>
    <property type="match status" value="1"/>
</dbReference>
<reference evidence="1 4" key="2">
    <citation type="submission" date="2023-08" db="EMBL/GenBank/DDBJ databases">
        <title>Draft genome sequence of Janthinobacterium lividum.</title>
        <authorList>
            <person name="Chun B.H."/>
            <person name="Lee Y."/>
        </authorList>
    </citation>
    <scope>NUCLEOTIDE SEQUENCE [LARGE SCALE GENOMIC DNA]</scope>
    <source>
        <strain evidence="1 4">AMJK</strain>
    </source>
</reference>
<dbReference type="Proteomes" id="UP001237592">
    <property type="component" value="Unassembled WGS sequence"/>
</dbReference>
<proteinExistence type="predicted"/>
<protein>
    <submittedName>
        <fullName evidence="2">UPF0149 family protein</fullName>
    </submittedName>
</protein>
<evidence type="ECO:0000313" key="2">
    <source>
        <dbReference type="EMBL" id="QSX94668.1"/>
    </source>
</evidence>
<keyword evidence="4" id="KW-1185">Reference proteome</keyword>
<dbReference type="EMBL" id="CP071520">
    <property type="protein sequence ID" value="QSX94668.1"/>
    <property type="molecule type" value="Genomic_DNA"/>
</dbReference>
<dbReference type="Gene3D" id="3.10.450.50">
    <property type="match status" value="1"/>
</dbReference>
<organism evidence="2 3">
    <name type="scientific">Janthinobacterium lividum</name>
    <dbReference type="NCBI Taxonomy" id="29581"/>
    <lineage>
        <taxon>Bacteria</taxon>
        <taxon>Pseudomonadati</taxon>
        <taxon>Pseudomonadota</taxon>
        <taxon>Betaproteobacteria</taxon>
        <taxon>Burkholderiales</taxon>
        <taxon>Oxalobacteraceae</taxon>
        <taxon>Janthinobacterium</taxon>
    </lineage>
</organism>